<evidence type="ECO:0000313" key="2">
    <source>
        <dbReference type="Proteomes" id="UP000516444"/>
    </source>
</evidence>
<protein>
    <submittedName>
        <fullName evidence="1">Uncharacterized protein</fullName>
    </submittedName>
</protein>
<reference evidence="1 2" key="1">
    <citation type="journal article" date="2014" name="Int. J. Syst. Evol. Microbiol.">
        <title>Complete genome sequence of Corynebacterium casei LMG S-19264T (=DSM 44701T), isolated from a smear-ripened cheese.</title>
        <authorList>
            <consortium name="US DOE Joint Genome Institute (JGI-PGF)"/>
            <person name="Walter F."/>
            <person name="Albersmeier A."/>
            <person name="Kalinowski J."/>
            <person name="Ruckert C."/>
        </authorList>
    </citation>
    <scope>NUCLEOTIDE SEQUENCE [LARGE SCALE GENOMIC DNA]</scope>
    <source>
        <strain evidence="1 2">JCM 4677</strain>
    </source>
</reference>
<dbReference type="AlphaFoldDB" id="A0A7G1NSH8"/>
<dbReference type="KEGG" id="sgm:GCM10017557_03510"/>
<gene>
    <name evidence="1" type="ORF">GCM10017557_03510</name>
</gene>
<accession>A0A7G1NSH8</accession>
<dbReference type="Proteomes" id="UP000516444">
    <property type="component" value="Chromosome"/>
</dbReference>
<evidence type="ECO:0000313" key="1">
    <source>
        <dbReference type="EMBL" id="BCL25492.1"/>
    </source>
</evidence>
<sequence>MYEKNDPRSALAATATVPRPDNGDAIAAAQYLDLRGDDLDHPMP</sequence>
<keyword evidence="2" id="KW-1185">Reference proteome</keyword>
<organism evidence="1 2">
    <name type="scientific">Streptomyces aurantiacus</name>
    <dbReference type="NCBI Taxonomy" id="47760"/>
    <lineage>
        <taxon>Bacteria</taxon>
        <taxon>Bacillati</taxon>
        <taxon>Actinomycetota</taxon>
        <taxon>Actinomycetes</taxon>
        <taxon>Kitasatosporales</taxon>
        <taxon>Streptomycetaceae</taxon>
        <taxon>Streptomyces</taxon>
        <taxon>Streptomyces aurantiacus group</taxon>
    </lineage>
</organism>
<dbReference type="EMBL" id="AP023440">
    <property type="protein sequence ID" value="BCL25492.1"/>
    <property type="molecule type" value="Genomic_DNA"/>
</dbReference>
<name>A0A7G1NSH8_9ACTN</name>
<proteinExistence type="predicted"/>
<dbReference type="RefSeq" id="WP_283842882.1">
    <property type="nucleotide sequence ID" value="NZ_AP023440.1"/>
</dbReference>